<reference evidence="6" key="2">
    <citation type="submission" date="2016-02" db="EMBL/GenBank/DDBJ databases">
        <title>Draft genome sequence of five rapidly growing Mycobacterium species.</title>
        <authorList>
            <person name="Katahira K."/>
            <person name="Gotou Y."/>
            <person name="Iida K."/>
            <person name="Ogura Y."/>
            <person name="Hayashi T."/>
        </authorList>
    </citation>
    <scope>NUCLEOTIDE SEQUENCE [LARGE SCALE GENOMIC DNA]</scope>
    <source>
        <strain evidence="6">JCM15298</strain>
    </source>
</reference>
<feature type="region of interest" description="Disordered" evidence="2">
    <location>
        <begin position="166"/>
        <end position="191"/>
    </location>
</feature>
<proteinExistence type="predicted"/>
<evidence type="ECO:0000313" key="5">
    <source>
        <dbReference type="EMBL" id="GAS95226.1"/>
    </source>
</evidence>
<dbReference type="SUPFAM" id="SSF51261">
    <property type="entry name" value="Duplicated hybrid motif"/>
    <property type="match status" value="1"/>
</dbReference>
<organism evidence="5 6">
    <name type="scientific">Mycolicibacterium canariasense</name>
    <name type="common">Mycobacterium canariasense</name>
    <dbReference type="NCBI Taxonomy" id="228230"/>
    <lineage>
        <taxon>Bacteria</taxon>
        <taxon>Bacillati</taxon>
        <taxon>Actinomycetota</taxon>
        <taxon>Actinomycetes</taxon>
        <taxon>Mycobacteriales</taxon>
        <taxon>Mycobacteriaceae</taxon>
        <taxon>Mycolicibacterium</taxon>
    </lineage>
</organism>
<dbReference type="InterPro" id="IPR016047">
    <property type="entry name" value="M23ase_b-sheet_dom"/>
</dbReference>
<keyword evidence="1 3" id="KW-0732">Signal</keyword>
<dbReference type="AlphaFoldDB" id="A0A100WBS4"/>
<feature type="domain" description="M23ase beta-sheet core" evidence="4">
    <location>
        <begin position="52"/>
        <end position="139"/>
    </location>
</feature>
<sequence length="191" mass="19845">MKLSAVLAVAALAAALFAAPAYADTPRLRWPLQPRPVVTRAFDPPAARWNSGHRGVDLAGSPGRPVYAAGPGTVVFAAELAGRPLVSIAHPGGLRTSYEPVRPTVRAGQLVQAGSPLGVLLGGHPGCPATACLHWGAMWGAAARADYVDPLGLIAETPIRLKPLGRARRGGQLPVPSRPRKLSMIEPTRSG</sequence>
<dbReference type="InterPro" id="IPR011055">
    <property type="entry name" value="Dup_hybrid_motif"/>
</dbReference>
<dbReference type="GO" id="GO:0004222">
    <property type="term" value="F:metalloendopeptidase activity"/>
    <property type="evidence" value="ECO:0007669"/>
    <property type="project" value="TreeGrafter"/>
</dbReference>
<dbReference type="PANTHER" id="PTHR21666">
    <property type="entry name" value="PEPTIDASE-RELATED"/>
    <property type="match status" value="1"/>
</dbReference>
<evidence type="ECO:0000256" key="1">
    <source>
        <dbReference type="ARBA" id="ARBA00022729"/>
    </source>
</evidence>
<dbReference type="Proteomes" id="UP000069443">
    <property type="component" value="Unassembled WGS sequence"/>
</dbReference>
<evidence type="ECO:0000256" key="2">
    <source>
        <dbReference type="SAM" id="MobiDB-lite"/>
    </source>
</evidence>
<feature type="chain" id="PRO_5007090020" evidence="3">
    <location>
        <begin position="24"/>
        <end position="191"/>
    </location>
</feature>
<accession>A0A100WBS4</accession>
<dbReference type="EMBL" id="BCSY01000036">
    <property type="protein sequence ID" value="GAS95226.1"/>
    <property type="molecule type" value="Genomic_DNA"/>
</dbReference>
<feature type="signal peptide" evidence="3">
    <location>
        <begin position="1"/>
        <end position="23"/>
    </location>
</feature>
<gene>
    <name evidence="5" type="ORF">RMCC_2192</name>
</gene>
<evidence type="ECO:0000256" key="3">
    <source>
        <dbReference type="SAM" id="SignalP"/>
    </source>
</evidence>
<reference evidence="6" key="1">
    <citation type="journal article" date="2016" name="Genome Announc.">
        <title>Draft Genome Sequences of Five Rapidly Growing Mycobacterium Species, M. thermoresistibile, M. fortuitum subsp. acetamidolyticum, M. canariasense, M. brisbanense, and M. novocastrense.</title>
        <authorList>
            <person name="Katahira K."/>
            <person name="Ogura Y."/>
            <person name="Gotoh Y."/>
            <person name="Hayashi T."/>
        </authorList>
    </citation>
    <scope>NUCLEOTIDE SEQUENCE [LARGE SCALE GENOMIC DNA]</scope>
    <source>
        <strain evidence="6">JCM15298</strain>
    </source>
</reference>
<dbReference type="Pfam" id="PF01551">
    <property type="entry name" value="Peptidase_M23"/>
    <property type="match status" value="1"/>
</dbReference>
<dbReference type="PANTHER" id="PTHR21666:SF289">
    <property type="entry name" value="L-ALA--D-GLU ENDOPEPTIDASE"/>
    <property type="match status" value="1"/>
</dbReference>
<name>A0A100WBS4_MYCCR</name>
<protein>
    <submittedName>
        <fullName evidence="5">Peptidase M23B</fullName>
    </submittedName>
</protein>
<comment type="caution">
    <text evidence="5">The sequence shown here is derived from an EMBL/GenBank/DDBJ whole genome shotgun (WGS) entry which is preliminary data.</text>
</comment>
<dbReference type="STRING" id="228230.RMCC_2192"/>
<evidence type="ECO:0000313" key="6">
    <source>
        <dbReference type="Proteomes" id="UP000069443"/>
    </source>
</evidence>
<dbReference type="CDD" id="cd12797">
    <property type="entry name" value="M23_peptidase"/>
    <property type="match status" value="1"/>
</dbReference>
<dbReference type="RefSeq" id="WP_084395106.1">
    <property type="nucleotide sequence ID" value="NZ_BCSY01000036.1"/>
</dbReference>
<evidence type="ECO:0000259" key="4">
    <source>
        <dbReference type="Pfam" id="PF01551"/>
    </source>
</evidence>
<dbReference type="OrthoDB" id="5245088at2"/>
<dbReference type="Gene3D" id="2.70.70.10">
    <property type="entry name" value="Glucose Permease (Domain IIA)"/>
    <property type="match status" value="1"/>
</dbReference>
<keyword evidence="6" id="KW-1185">Reference proteome</keyword>
<dbReference type="InterPro" id="IPR050570">
    <property type="entry name" value="Cell_wall_metabolism_enzyme"/>
</dbReference>